<dbReference type="EMBL" id="JGZU01000003">
    <property type="protein sequence ID" value="KFJ08240.1"/>
    <property type="molecule type" value="Genomic_DNA"/>
</dbReference>
<name>A0A087EKD9_9BIFI</name>
<keyword evidence="4" id="KW-0812">Transmembrane</keyword>
<dbReference type="SUPFAM" id="SSF82861">
    <property type="entry name" value="Mechanosensitive channel protein MscS (YggB), transmembrane region"/>
    <property type="match status" value="1"/>
</dbReference>
<gene>
    <name evidence="7" type="ORF">BITS_0576</name>
</gene>
<dbReference type="InterPro" id="IPR049142">
    <property type="entry name" value="MS_channel_1st"/>
</dbReference>
<dbReference type="PANTHER" id="PTHR30221">
    <property type="entry name" value="SMALL-CONDUCTANCE MECHANOSENSITIVE CHANNEL"/>
    <property type="match status" value="1"/>
</dbReference>
<protein>
    <submittedName>
        <fullName evidence="7">Small-conductance mechanosensitive channel</fullName>
    </submittedName>
</protein>
<dbReference type="InterPro" id="IPR010920">
    <property type="entry name" value="LSM_dom_sf"/>
</dbReference>
<dbReference type="AlphaFoldDB" id="A0A087EKD9"/>
<dbReference type="Pfam" id="PF00924">
    <property type="entry name" value="MS_channel_2nd"/>
    <property type="match status" value="1"/>
</dbReference>
<dbReference type="GO" id="GO:0008381">
    <property type="term" value="F:mechanosensitive monoatomic ion channel activity"/>
    <property type="evidence" value="ECO:0007669"/>
    <property type="project" value="InterPro"/>
</dbReference>
<proteinExistence type="inferred from homology"/>
<sequence length="264" mass="28414">MTVLLNWFQDNASKLLLLLIVLVIAIVSTKILSRLMRKALDRSQIPSASIFINIMRVLIWVIAVTVVMQPVFGINPSTLITALGVGGIALSLGLKDTIANIVGGFSLMLGKVIQPGDLISVAGSTGTVTDITWRQTIVRERNGNSMVIPNSVLNTAALERLTPANESLAAVPFTARAGYGHDEITNAILHAIQPAIREYADPQREPVVKFTGFSPYGIEGEVWVFARRGVFISTVKDATTRALVSCDYLEQRAAGEAVSEAAVE</sequence>
<comment type="subcellular location">
    <subcellularLocation>
        <location evidence="1">Cell membrane</location>
        <topology evidence="1">Multi-pass membrane protein</topology>
    </subcellularLocation>
</comment>
<evidence type="ECO:0000256" key="6">
    <source>
        <dbReference type="ARBA" id="ARBA00023136"/>
    </source>
</evidence>
<dbReference type="InterPro" id="IPR045275">
    <property type="entry name" value="MscS_archaea/bacteria_type"/>
</dbReference>
<evidence type="ECO:0000256" key="5">
    <source>
        <dbReference type="ARBA" id="ARBA00022989"/>
    </source>
</evidence>
<dbReference type="Gene3D" id="2.30.30.60">
    <property type="match status" value="1"/>
</dbReference>
<evidence type="ECO:0000256" key="3">
    <source>
        <dbReference type="ARBA" id="ARBA00022475"/>
    </source>
</evidence>
<evidence type="ECO:0000313" key="8">
    <source>
        <dbReference type="Proteomes" id="UP000029080"/>
    </source>
</evidence>
<dbReference type="STRING" id="356829.BITS_0576"/>
<dbReference type="RefSeq" id="WP_026642776.1">
    <property type="nucleotide sequence ID" value="NZ_JAXEUP010000004.1"/>
</dbReference>
<organism evidence="7 8">
    <name type="scientific">Bifidobacterium tsurumiense</name>
    <dbReference type="NCBI Taxonomy" id="356829"/>
    <lineage>
        <taxon>Bacteria</taxon>
        <taxon>Bacillati</taxon>
        <taxon>Actinomycetota</taxon>
        <taxon>Actinomycetes</taxon>
        <taxon>Bifidobacteriales</taxon>
        <taxon>Bifidobacteriaceae</taxon>
        <taxon>Bifidobacterium</taxon>
    </lineage>
</organism>
<dbReference type="Pfam" id="PF21088">
    <property type="entry name" value="MS_channel_1st"/>
    <property type="match status" value="1"/>
</dbReference>
<evidence type="ECO:0000256" key="2">
    <source>
        <dbReference type="ARBA" id="ARBA00008017"/>
    </source>
</evidence>
<comment type="similarity">
    <text evidence="2">Belongs to the MscS (TC 1.A.23) family.</text>
</comment>
<dbReference type="GO" id="GO:0005886">
    <property type="term" value="C:plasma membrane"/>
    <property type="evidence" value="ECO:0007669"/>
    <property type="project" value="UniProtKB-SubCell"/>
</dbReference>
<dbReference type="eggNOG" id="COG0668">
    <property type="taxonomic scope" value="Bacteria"/>
</dbReference>
<accession>A0A087EKD9</accession>
<dbReference type="Proteomes" id="UP000029080">
    <property type="component" value="Unassembled WGS sequence"/>
</dbReference>
<dbReference type="InterPro" id="IPR006685">
    <property type="entry name" value="MscS_channel_2nd"/>
</dbReference>
<keyword evidence="3" id="KW-1003">Cell membrane</keyword>
<dbReference type="SUPFAM" id="SSF50182">
    <property type="entry name" value="Sm-like ribonucleoproteins"/>
    <property type="match status" value="1"/>
</dbReference>
<dbReference type="OrthoDB" id="9775207at2"/>
<keyword evidence="6" id="KW-0472">Membrane</keyword>
<keyword evidence="8" id="KW-1185">Reference proteome</keyword>
<dbReference type="PANTHER" id="PTHR30221:SF1">
    <property type="entry name" value="SMALL-CONDUCTANCE MECHANOSENSITIVE CHANNEL"/>
    <property type="match status" value="1"/>
</dbReference>
<evidence type="ECO:0000256" key="4">
    <source>
        <dbReference type="ARBA" id="ARBA00022692"/>
    </source>
</evidence>
<evidence type="ECO:0000313" key="7">
    <source>
        <dbReference type="EMBL" id="KFJ08240.1"/>
    </source>
</evidence>
<keyword evidence="5" id="KW-1133">Transmembrane helix</keyword>
<evidence type="ECO:0000256" key="1">
    <source>
        <dbReference type="ARBA" id="ARBA00004651"/>
    </source>
</evidence>
<dbReference type="InterPro" id="IPR023408">
    <property type="entry name" value="MscS_beta-dom_sf"/>
</dbReference>
<comment type="caution">
    <text evidence="7">The sequence shown here is derived from an EMBL/GenBank/DDBJ whole genome shotgun (WGS) entry which is preliminary data.</text>
</comment>
<reference evidence="7 8" key="1">
    <citation type="submission" date="2014-03" db="EMBL/GenBank/DDBJ databases">
        <title>Genomics of Bifidobacteria.</title>
        <authorList>
            <person name="Ventura M."/>
            <person name="Milani C."/>
            <person name="Lugli G.A."/>
        </authorList>
    </citation>
    <scope>NUCLEOTIDE SEQUENCE [LARGE SCALE GENOMIC DNA]</scope>
    <source>
        <strain evidence="7 8">JCM 13495</strain>
    </source>
</reference>
<dbReference type="InterPro" id="IPR011014">
    <property type="entry name" value="MscS_channel_TM-2"/>
</dbReference>
<dbReference type="Gene3D" id="1.10.287.1260">
    <property type="match status" value="1"/>
</dbReference>